<comment type="caution">
    <text evidence="10">The sequence shown here is derived from an EMBL/GenBank/DDBJ whole genome shotgun (WGS) entry which is preliminary data.</text>
</comment>
<dbReference type="InterPro" id="IPR018076">
    <property type="entry name" value="T2SS_GspF_dom"/>
</dbReference>
<dbReference type="Proteomes" id="UP000178880">
    <property type="component" value="Unassembled WGS sequence"/>
</dbReference>
<dbReference type="STRING" id="1798650.A2945_04110"/>
<keyword evidence="6 8" id="KW-1133">Transmembrane helix</keyword>
<evidence type="ECO:0000259" key="9">
    <source>
        <dbReference type="Pfam" id="PF00482"/>
    </source>
</evidence>
<keyword evidence="5 8" id="KW-0812">Transmembrane</keyword>
<keyword evidence="7 8" id="KW-0472">Membrane</keyword>
<reference evidence="10 11" key="1">
    <citation type="journal article" date="2016" name="Nat. Commun.">
        <title>Thousands of microbial genomes shed light on interconnected biogeochemical processes in an aquifer system.</title>
        <authorList>
            <person name="Anantharaman K."/>
            <person name="Brown C.T."/>
            <person name="Hug L.A."/>
            <person name="Sharon I."/>
            <person name="Castelle C.J."/>
            <person name="Probst A.J."/>
            <person name="Thomas B.C."/>
            <person name="Singh A."/>
            <person name="Wilkins M.J."/>
            <person name="Karaoz U."/>
            <person name="Brodie E.L."/>
            <person name="Williams K.H."/>
            <person name="Hubbard S.S."/>
            <person name="Banfield J.F."/>
        </authorList>
    </citation>
    <scope>NUCLEOTIDE SEQUENCE [LARGE SCALE GENOMIC DNA]</scope>
</reference>
<evidence type="ECO:0000256" key="3">
    <source>
        <dbReference type="ARBA" id="ARBA00022475"/>
    </source>
</evidence>
<dbReference type="PANTHER" id="PTHR30012:SF0">
    <property type="entry name" value="TYPE II SECRETION SYSTEM PROTEIN F-RELATED"/>
    <property type="match status" value="1"/>
</dbReference>
<dbReference type="AlphaFoldDB" id="A0A1G2CEB4"/>
<dbReference type="PRINTS" id="PR00812">
    <property type="entry name" value="BCTERIALGSPF"/>
</dbReference>
<proteinExistence type="inferred from homology"/>
<evidence type="ECO:0000256" key="4">
    <source>
        <dbReference type="ARBA" id="ARBA00022519"/>
    </source>
</evidence>
<dbReference type="GO" id="GO:0005886">
    <property type="term" value="C:plasma membrane"/>
    <property type="evidence" value="ECO:0007669"/>
    <property type="project" value="UniProtKB-SubCell"/>
</dbReference>
<organism evidence="10 11">
    <name type="scientific">Candidatus Liptonbacteria bacterium RIFCSPLOWO2_01_FULL_52_25</name>
    <dbReference type="NCBI Taxonomy" id="1798650"/>
    <lineage>
        <taxon>Bacteria</taxon>
        <taxon>Candidatus Liptoniibacteriota</taxon>
    </lineage>
</organism>
<evidence type="ECO:0000256" key="7">
    <source>
        <dbReference type="ARBA" id="ARBA00023136"/>
    </source>
</evidence>
<evidence type="ECO:0000256" key="5">
    <source>
        <dbReference type="ARBA" id="ARBA00022692"/>
    </source>
</evidence>
<dbReference type="Pfam" id="PF00482">
    <property type="entry name" value="T2SSF"/>
    <property type="match status" value="2"/>
</dbReference>
<feature type="domain" description="Type II secretion system protein GspF" evidence="9">
    <location>
        <begin position="271"/>
        <end position="394"/>
    </location>
</feature>
<dbReference type="EMBL" id="MHLA01000025">
    <property type="protein sequence ID" value="OGY99000.1"/>
    <property type="molecule type" value="Genomic_DNA"/>
</dbReference>
<gene>
    <name evidence="10" type="ORF">A2945_04110</name>
</gene>
<evidence type="ECO:0000313" key="10">
    <source>
        <dbReference type="EMBL" id="OGY99000.1"/>
    </source>
</evidence>
<evidence type="ECO:0000256" key="2">
    <source>
        <dbReference type="ARBA" id="ARBA00005745"/>
    </source>
</evidence>
<keyword evidence="3" id="KW-1003">Cell membrane</keyword>
<dbReference type="InterPro" id="IPR003004">
    <property type="entry name" value="GspF/PilC"/>
</dbReference>
<keyword evidence="4" id="KW-0997">Cell inner membrane</keyword>
<dbReference type="FunFam" id="1.20.81.30:FF:000001">
    <property type="entry name" value="Type II secretion system protein F"/>
    <property type="match status" value="2"/>
</dbReference>
<comment type="subcellular location">
    <subcellularLocation>
        <location evidence="1">Cell inner membrane</location>
        <topology evidence="1">Multi-pass membrane protein</topology>
    </subcellularLocation>
</comment>
<feature type="domain" description="Type II secretion system protein GspF" evidence="9">
    <location>
        <begin position="68"/>
        <end position="191"/>
    </location>
</feature>
<name>A0A1G2CEB4_9BACT</name>
<dbReference type="PANTHER" id="PTHR30012">
    <property type="entry name" value="GENERAL SECRETION PATHWAY PROTEIN"/>
    <property type="match status" value="1"/>
</dbReference>
<protein>
    <recommendedName>
        <fullName evidence="9">Type II secretion system protein GspF domain-containing protein</fullName>
    </recommendedName>
</protein>
<feature type="transmembrane region" description="Helical" evidence="8">
    <location>
        <begin position="169"/>
        <end position="190"/>
    </location>
</feature>
<feature type="transmembrane region" description="Helical" evidence="8">
    <location>
        <begin position="210"/>
        <end position="232"/>
    </location>
</feature>
<dbReference type="Gene3D" id="1.20.81.30">
    <property type="entry name" value="Type II secretion system (T2SS), domain F"/>
    <property type="match status" value="2"/>
</dbReference>
<comment type="similarity">
    <text evidence="2">Belongs to the GSP F family.</text>
</comment>
<evidence type="ECO:0000256" key="8">
    <source>
        <dbReference type="SAM" id="Phobius"/>
    </source>
</evidence>
<accession>A0A1G2CEB4</accession>
<feature type="transmembrane region" description="Helical" evidence="8">
    <location>
        <begin position="375"/>
        <end position="396"/>
    </location>
</feature>
<evidence type="ECO:0000313" key="11">
    <source>
        <dbReference type="Proteomes" id="UP000178880"/>
    </source>
</evidence>
<evidence type="ECO:0000256" key="1">
    <source>
        <dbReference type="ARBA" id="ARBA00004429"/>
    </source>
</evidence>
<evidence type="ECO:0000256" key="6">
    <source>
        <dbReference type="ARBA" id="ARBA00022989"/>
    </source>
</evidence>
<dbReference type="InterPro" id="IPR042094">
    <property type="entry name" value="T2SS_GspF_sf"/>
</dbReference>
<sequence length="403" mass="44566">MKFKYKAKTKDGELQVGVVEAGSRDSAASILTTHDLYVLSIESAEQPPWLDFISKFFGRVRRKDMVIFTRQLSTLLEARLPLNTALKTLLKQTKHPRLKEAIIQTSEDVDSGLSFSQSLERQGDIFPSFYVEMIRAAEITGNLNEVTGFLADYTEKEAVLATKAASAMIYPGVIVGLFGGVVILMVTFVFPQLKPIFTEGGVDLPWYTAILLGTGEFLIAWWPVVLVALFVLGGFTANYLKTAEGQALLDEAKIRLPLLKKIFVPVIMTRFANSAALLIHGGIPVAQALEVISQMMGNVLYRDVVHEIAEDVRQGMLMSQSLEKREDFFPALVAQMIAVGETTGKIEQIFQRISTFYGREADNVINNIVDLIQPILMVVIGGMVGLLFAAILIPIYQLTSNIK</sequence>